<dbReference type="Proteomes" id="UP001597545">
    <property type="component" value="Unassembled WGS sequence"/>
</dbReference>
<dbReference type="InterPro" id="IPR008969">
    <property type="entry name" value="CarboxyPept-like_regulatory"/>
</dbReference>
<reference evidence="2" key="1">
    <citation type="journal article" date="2019" name="Int. J. Syst. Evol. Microbiol.">
        <title>The Global Catalogue of Microorganisms (GCM) 10K type strain sequencing project: providing services to taxonomists for standard genome sequencing and annotation.</title>
        <authorList>
            <consortium name="The Broad Institute Genomics Platform"/>
            <consortium name="The Broad Institute Genome Sequencing Center for Infectious Disease"/>
            <person name="Wu L."/>
            <person name="Ma J."/>
        </authorList>
    </citation>
    <scope>NUCLEOTIDE SEQUENCE [LARGE SCALE GENOMIC DNA]</scope>
    <source>
        <strain evidence="2">KCTC 42662</strain>
    </source>
</reference>
<dbReference type="RefSeq" id="WP_380932252.1">
    <property type="nucleotide sequence ID" value="NZ_JBHUEG010000007.1"/>
</dbReference>
<evidence type="ECO:0008006" key="3">
    <source>
        <dbReference type="Google" id="ProtNLM"/>
    </source>
</evidence>
<sequence length="240" mass="27364">MSGLEINTMKIVNPYQLIALFMFFLVSGITTVSNAQEVKGIVHELESSQRLKDVVVKNLRTQQEARSDADGNFSIGAQLNDLLTFAQAGYEVDTAYIYEEGIQRIYLVRDQKSIVIDEVVVSRLTDSRLIAEIERARNEGKVTEGSQNRGGLRLSPSRLFGRQGKLARKNLDLLLQEQANRKIDRWFSNQTIRAIVPLSDSELPLFREQFRPTLQFMETASPEDLRIYILDAYSKFKSNK</sequence>
<proteinExistence type="predicted"/>
<dbReference type="EMBL" id="JBHULR010000003">
    <property type="protein sequence ID" value="MFD2546769.1"/>
    <property type="molecule type" value="Genomic_DNA"/>
</dbReference>
<comment type="caution">
    <text evidence="1">The sequence shown here is derived from an EMBL/GenBank/DDBJ whole genome shotgun (WGS) entry which is preliminary data.</text>
</comment>
<gene>
    <name evidence="1" type="ORF">ACFSR5_03810</name>
</gene>
<organism evidence="1 2">
    <name type="scientific">Sphingobacterium suaedae</name>
    <dbReference type="NCBI Taxonomy" id="1686402"/>
    <lineage>
        <taxon>Bacteria</taxon>
        <taxon>Pseudomonadati</taxon>
        <taxon>Bacteroidota</taxon>
        <taxon>Sphingobacteriia</taxon>
        <taxon>Sphingobacteriales</taxon>
        <taxon>Sphingobacteriaceae</taxon>
        <taxon>Sphingobacterium</taxon>
    </lineage>
</organism>
<accession>A0ABW5KD92</accession>
<name>A0ABW5KD92_9SPHI</name>
<protein>
    <recommendedName>
        <fullName evidence="3">Carboxypeptidase-like regulatory domain-containing protein</fullName>
    </recommendedName>
</protein>
<keyword evidence="2" id="KW-1185">Reference proteome</keyword>
<evidence type="ECO:0000313" key="2">
    <source>
        <dbReference type="Proteomes" id="UP001597545"/>
    </source>
</evidence>
<evidence type="ECO:0000313" key="1">
    <source>
        <dbReference type="EMBL" id="MFD2546769.1"/>
    </source>
</evidence>
<dbReference type="SUPFAM" id="SSF49464">
    <property type="entry name" value="Carboxypeptidase regulatory domain-like"/>
    <property type="match status" value="1"/>
</dbReference>